<accession>A0A0E9TA45</accession>
<reference evidence="1" key="1">
    <citation type="submission" date="2014-11" db="EMBL/GenBank/DDBJ databases">
        <authorList>
            <person name="Amaro Gonzalez C."/>
        </authorList>
    </citation>
    <scope>NUCLEOTIDE SEQUENCE</scope>
</reference>
<dbReference type="AlphaFoldDB" id="A0A0E9TA45"/>
<evidence type="ECO:0000313" key="1">
    <source>
        <dbReference type="EMBL" id="JAH49740.1"/>
    </source>
</evidence>
<reference evidence="1" key="2">
    <citation type="journal article" date="2015" name="Fish Shellfish Immunol.">
        <title>Early steps in the European eel (Anguilla anguilla)-Vibrio vulnificus interaction in the gills: Role of the RtxA13 toxin.</title>
        <authorList>
            <person name="Callol A."/>
            <person name="Pajuelo D."/>
            <person name="Ebbesson L."/>
            <person name="Teles M."/>
            <person name="MacKenzie S."/>
            <person name="Amaro C."/>
        </authorList>
    </citation>
    <scope>NUCLEOTIDE SEQUENCE</scope>
</reference>
<sequence length="36" mass="4240">MEALEFSEISLDSRSGPWSLLLFRVTKVTYHQRTLK</sequence>
<protein>
    <submittedName>
        <fullName evidence="1">Uncharacterized protein</fullName>
    </submittedName>
</protein>
<dbReference type="EMBL" id="GBXM01058837">
    <property type="protein sequence ID" value="JAH49740.1"/>
    <property type="molecule type" value="Transcribed_RNA"/>
</dbReference>
<dbReference type="EMBL" id="GBXM01026090">
    <property type="protein sequence ID" value="JAH82487.1"/>
    <property type="molecule type" value="Transcribed_RNA"/>
</dbReference>
<name>A0A0E9TA45_ANGAN</name>
<proteinExistence type="predicted"/>
<organism evidence="1">
    <name type="scientific">Anguilla anguilla</name>
    <name type="common">European freshwater eel</name>
    <name type="synonym">Muraena anguilla</name>
    <dbReference type="NCBI Taxonomy" id="7936"/>
    <lineage>
        <taxon>Eukaryota</taxon>
        <taxon>Metazoa</taxon>
        <taxon>Chordata</taxon>
        <taxon>Craniata</taxon>
        <taxon>Vertebrata</taxon>
        <taxon>Euteleostomi</taxon>
        <taxon>Actinopterygii</taxon>
        <taxon>Neopterygii</taxon>
        <taxon>Teleostei</taxon>
        <taxon>Anguilliformes</taxon>
        <taxon>Anguillidae</taxon>
        <taxon>Anguilla</taxon>
    </lineage>
</organism>
<dbReference type="EMBL" id="GBXM01036706">
    <property type="protein sequence ID" value="JAH71871.1"/>
    <property type="molecule type" value="Transcribed_RNA"/>
</dbReference>